<evidence type="ECO:0008006" key="3">
    <source>
        <dbReference type="Google" id="ProtNLM"/>
    </source>
</evidence>
<name>A0A2T3PD47_9GAMM</name>
<organism evidence="1 2">
    <name type="scientific">Photobacterium swingsii</name>
    <dbReference type="NCBI Taxonomy" id="680026"/>
    <lineage>
        <taxon>Bacteria</taxon>
        <taxon>Pseudomonadati</taxon>
        <taxon>Pseudomonadota</taxon>
        <taxon>Gammaproteobacteria</taxon>
        <taxon>Vibrionales</taxon>
        <taxon>Vibrionaceae</taxon>
        <taxon>Photobacterium</taxon>
    </lineage>
</organism>
<dbReference type="Proteomes" id="UP000240481">
    <property type="component" value="Unassembled WGS sequence"/>
</dbReference>
<evidence type="ECO:0000313" key="1">
    <source>
        <dbReference type="EMBL" id="PSW27111.1"/>
    </source>
</evidence>
<accession>A0A2T3PD47</accession>
<gene>
    <name evidence="1" type="ORF">C9I94_03815</name>
</gene>
<dbReference type="STRING" id="680026.AB733_01920"/>
<dbReference type="OrthoDB" id="5593170at2"/>
<evidence type="ECO:0000313" key="2">
    <source>
        <dbReference type="Proteomes" id="UP000240481"/>
    </source>
</evidence>
<dbReference type="RefSeq" id="WP_107302429.1">
    <property type="nucleotide sequence ID" value="NZ_AP024852.1"/>
</dbReference>
<dbReference type="AlphaFoldDB" id="A0A2T3PD47"/>
<reference evidence="1 2" key="1">
    <citation type="submission" date="2018-01" db="EMBL/GenBank/DDBJ databases">
        <title>Whole genome sequencing of Histamine producing bacteria.</title>
        <authorList>
            <person name="Butler K."/>
        </authorList>
    </citation>
    <scope>NUCLEOTIDE SEQUENCE [LARGE SCALE GENOMIC DNA]</scope>
    <source>
        <strain evidence="1 2">DSM 24669</strain>
    </source>
</reference>
<dbReference type="Gene3D" id="1.25.40.10">
    <property type="entry name" value="Tetratricopeptide repeat domain"/>
    <property type="match status" value="1"/>
</dbReference>
<dbReference type="EMBL" id="PYLZ01000001">
    <property type="protein sequence ID" value="PSW27111.1"/>
    <property type="molecule type" value="Genomic_DNA"/>
</dbReference>
<sequence length="185" mass="21381">MYLLLSGASFAQAADDSLTYCHSYAGINFPDYRALWNQAHPERTEITYKALLNLATKSHDKTYLSELLSQIARTYTVRNQYNNAEYYLSQSALYLDDAKPSAHGHYWAEKARLEHYQHRSEQAISALDQAWRFAQQANDDRLQAEVAIMQSRYDKKQSAIWLKRAQEIIATSNDRRLKKEGIALL</sequence>
<proteinExistence type="predicted"/>
<comment type="caution">
    <text evidence="1">The sequence shown here is derived from an EMBL/GenBank/DDBJ whole genome shotgun (WGS) entry which is preliminary data.</text>
</comment>
<protein>
    <recommendedName>
        <fullName evidence="3">Sel1 repeat family protein</fullName>
    </recommendedName>
</protein>
<dbReference type="InterPro" id="IPR011990">
    <property type="entry name" value="TPR-like_helical_dom_sf"/>
</dbReference>
<keyword evidence="2" id="KW-1185">Reference proteome</keyword>